<accession>A0A182XS49</accession>
<keyword evidence="1" id="KW-1133">Transmembrane helix</keyword>
<dbReference type="EnsemblMetazoa" id="AQUA014665-RA">
    <property type="protein sequence ID" value="AQUA014665-PA"/>
    <property type="gene ID" value="AQUA014665"/>
</dbReference>
<reference evidence="2" key="1">
    <citation type="submission" date="2020-05" db="UniProtKB">
        <authorList>
            <consortium name="EnsemblMetazoa"/>
        </authorList>
    </citation>
    <scope>IDENTIFICATION</scope>
    <source>
        <strain evidence="2">SANGQUA</strain>
    </source>
</reference>
<keyword evidence="1" id="KW-0472">Membrane</keyword>
<organism evidence="2 3">
    <name type="scientific">Anopheles quadriannulatus</name>
    <name type="common">Mosquito</name>
    <dbReference type="NCBI Taxonomy" id="34691"/>
    <lineage>
        <taxon>Eukaryota</taxon>
        <taxon>Metazoa</taxon>
        <taxon>Ecdysozoa</taxon>
        <taxon>Arthropoda</taxon>
        <taxon>Hexapoda</taxon>
        <taxon>Insecta</taxon>
        <taxon>Pterygota</taxon>
        <taxon>Neoptera</taxon>
        <taxon>Endopterygota</taxon>
        <taxon>Diptera</taxon>
        <taxon>Nematocera</taxon>
        <taxon>Culicoidea</taxon>
        <taxon>Culicidae</taxon>
        <taxon>Anophelinae</taxon>
        <taxon>Anopheles</taxon>
    </lineage>
</organism>
<evidence type="ECO:0000313" key="3">
    <source>
        <dbReference type="Proteomes" id="UP000076407"/>
    </source>
</evidence>
<dbReference type="Proteomes" id="UP000076407">
    <property type="component" value="Unassembled WGS sequence"/>
</dbReference>
<sequence>MSSVHPPIINTYLFPIVSYCLPVVILSTSIQFH</sequence>
<name>A0A182XS49_ANOQN</name>
<evidence type="ECO:0000313" key="2">
    <source>
        <dbReference type="EnsemblMetazoa" id="AQUA014665-PA"/>
    </source>
</evidence>
<keyword evidence="3" id="KW-1185">Reference proteome</keyword>
<evidence type="ECO:0000256" key="1">
    <source>
        <dbReference type="SAM" id="Phobius"/>
    </source>
</evidence>
<dbReference type="VEuPathDB" id="VectorBase:AQUA014665"/>
<protein>
    <submittedName>
        <fullName evidence="2">Uncharacterized protein</fullName>
    </submittedName>
</protein>
<proteinExistence type="predicted"/>
<feature type="transmembrane region" description="Helical" evidence="1">
    <location>
        <begin position="12"/>
        <end position="32"/>
    </location>
</feature>
<keyword evidence="1" id="KW-0812">Transmembrane</keyword>
<dbReference type="AlphaFoldDB" id="A0A182XS49"/>